<dbReference type="PANTHER" id="PTHR45621">
    <property type="entry name" value="OS01G0588500 PROTEIN-RELATED"/>
    <property type="match status" value="1"/>
</dbReference>
<dbReference type="Proteomes" id="UP001396334">
    <property type="component" value="Unassembled WGS sequence"/>
</dbReference>
<evidence type="ECO:0000313" key="1">
    <source>
        <dbReference type="EMBL" id="KAK8991536.1"/>
    </source>
</evidence>
<dbReference type="EMBL" id="JBBPBN010000052">
    <property type="protein sequence ID" value="KAK8991536.1"/>
    <property type="molecule type" value="Genomic_DNA"/>
</dbReference>
<proteinExistence type="predicted"/>
<comment type="caution">
    <text evidence="1">The sequence shown here is derived from an EMBL/GenBank/DDBJ whole genome shotgun (WGS) entry which is preliminary data.</text>
</comment>
<dbReference type="InterPro" id="IPR050823">
    <property type="entry name" value="Plant_Ser_Thr_Prot_Kinase"/>
</dbReference>
<evidence type="ECO:0008006" key="3">
    <source>
        <dbReference type="Google" id="ProtNLM"/>
    </source>
</evidence>
<protein>
    <recommendedName>
        <fullName evidence="3">Protein kinase domain-containing protein</fullName>
    </recommendedName>
</protein>
<keyword evidence="2" id="KW-1185">Reference proteome</keyword>
<sequence length="122" mass="13761">MTLKKDYNGKLSDFGLAKDGPGGEETHATTRIMWTQGYAGPEYIMTDNSRPSREQSLVEWARPLLRDPKKLDRPIDARFEGQIPNKWAQKVSALAYKCLNHQPKLRPNMGGDMVKICLRSAG</sequence>
<dbReference type="Gene3D" id="1.10.510.10">
    <property type="entry name" value="Transferase(Phosphotransferase) domain 1"/>
    <property type="match status" value="2"/>
</dbReference>
<accession>A0ABR2PSX2</accession>
<name>A0ABR2PSX2_9ROSI</name>
<evidence type="ECO:0000313" key="2">
    <source>
        <dbReference type="Proteomes" id="UP001396334"/>
    </source>
</evidence>
<dbReference type="SUPFAM" id="SSF56112">
    <property type="entry name" value="Protein kinase-like (PK-like)"/>
    <property type="match status" value="1"/>
</dbReference>
<organism evidence="1 2">
    <name type="scientific">Hibiscus sabdariffa</name>
    <name type="common">roselle</name>
    <dbReference type="NCBI Taxonomy" id="183260"/>
    <lineage>
        <taxon>Eukaryota</taxon>
        <taxon>Viridiplantae</taxon>
        <taxon>Streptophyta</taxon>
        <taxon>Embryophyta</taxon>
        <taxon>Tracheophyta</taxon>
        <taxon>Spermatophyta</taxon>
        <taxon>Magnoliopsida</taxon>
        <taxon>eudicotyledons</taxon>
        <taxon>Gunneridae</taxon>
        <taxon>Pentapetalae</taxon>
        <taxon>rosids</taxon>
        <taxon>malvids</taxon>
        <taxon>Malvales</taxon>
        <taxon>Malvaceae</taxon>
        <taxon>Malvoideae</taxon>
        <taxon>Hibiscus</taxon>
    </lineage>
</organism>
<dbReference type="InterPro" id="IPR011009">
    <property type="entry name" value="Kinase-like_dom_sf"/>
</dbReference>
<reference evidence="1 2" key="1">
    <citation type="journal article" date="2024" name="G3 (Bethesda)">
        <title>Genome assembly of Hibiscus sabdariffa L. provides insights into metabolisms of medicinal natural products.</title>
        <authorList>
            <person name="Kim T."/>
        </authorList>
    </citation>
    <scope>NUCLEOTIDE SEQUENCE [LARGE SCALE GENOMIC DNA]</scope>
    <source>
        <strain evidence="1">TK-2024</strain>
        <tissue evidence="1">Old leaves</tissue>
    </source>
</reference>
<gene>
    <name evidence="1" type="ORF">V6N11_062544</name>
</gene>